<dbReference type="GO" id="GO:0010150">
    <property type="term" value="P:leaf senescence"/>
    <property type="evidence" value="ECO:0007669"/>
    <property type="project" value="UniProtKB-ARBA"/>
</dbReference>
<evidence type="ECO:0000256" key="1">
    <source>
        <dbReference type="ARBA" id="ARBA00004123"/>
    </source>
</evidence>
<evidence type="ECO:0000313" key="10">
    <source>
        <dbReference type="Proteomes" id="UP000834106"/>
    </source>
</evidence>
<dbReference type="GO" id="GO:0003700">
    <property type="term" value="F:DNA-binding transcription factor activity"/>
    <property type="evidence" value="ECO:0007669"/>
    <property type="project" value="InterPro"/>
</dbReference>
<dbReference type="PANTHER" id="PTHR32096">
    <property type="entry name" value="WRKY TRANSCRIPTION FACTOR 30-RELATED-RELATED"/>
    <property type="match status" value="1"/>
</dbReference>
<proteinExistence type="inferred from homology"/>
<comment type="subcellular location">
    <subcellularLocation>
        <location evidence="1">Nucleus</location>
    </subcellularLocation>
</comment>
<protein>
    <recommendedName>
        <fullName evidence="8">WRKY domain-containing protein</fullName>
    </recommendedName>
</protein>
<name>A0AAD1ZMF1_9LAMI</name>
<dbReference type="InterPro" id="IPR003657">
    <property type="entry name" value="WRKY_dom"/>
</dbReference>
<sequence length="351" mass="39515">MESASMLEHQMLINELTQGMEQAKQLRFYLCMTSPSKAQDLILQRILSSYEKALLILKWSGSTGQLQLAAPTSGAPESSISVDGSPHSEELNKNFREHQERRDTSKKRKMLPTWTEQVSVASENGFEGPTDDGYSWRKYGQKDILGAKYPRSYYRCTYRHVQNCWAAKQVQRSDDDPTIFEITYKGTHTCNQSINAVPPPASPEKQVLYHKPQQQNQMLLDLQAKLRVDTEGLDNKEIPSHLSFPSTFASVNFENHIFPTSVLADDSHFGANSQLLISPALSESNYFSPSATYQMKRFRGAHNLQHSESDIAEIVSGHASTSNSPIGGMEFPIEPVELDPNFPFNIQGFFT</sequence>
<dbReference type="GO" id="GO:0009751">
    <property type="term" value="P:response to salicylic acid"/>
    <property type="evidence" value="ECO:0007669"/>
    <property type="project" value="UniProtKB-ARBA"/>
</dbReference>
<dbReference type="Proteomes" id="UP000834106">
    <property type="component" value="Chromosome 12"/>
</dbReference>
<gene>
    <name evidence="9" type="ORF">FPE_LOCUS19514</name>
</gene>
<dbReference type="GO" id="GO:0000976">
    <property type="term" value="F:transcription cis-regulatory region binding"/>
    <property type="evidence" value="ECO:0007669"/>
    <property type="project" value="TreeGrafter"/>
</dbReference>
<keyword evidence="3" id="KW-0238">DNA-binding</keyword>
<evidence type="ECO:0000256" key="4">
    <source>
        <dbReference type="ARBA" id="ARBA00023163"/>
    </source>
</evidence>
<dbReference type="AlphaFoldDB" id="A0AAD1ZMF1"/>
<dbReference type="FunFam" id="2.20.25.80:FF:000009">
    <property type="entry name" value="WRKY transcription factor 53"/>
    <property type="match status" value="1"/>
</dbReference>
<evidence type="ECO:0000256" key="2">
    <source>
        <dbReference type="ARBA" id="ARBA00023015"/>
    </source>
</evidence>
<dbReference type="InterPro" id="IPR044810">
    <property type="entry name" value="WRKY_plant"/>
</dbReference>
<dbReference type="PROSITE" id="PS50811">
    <property type="entry name" value="WRKY"/>
    <property type="match status" value="1"/>
</dbReference>
<evidence type="ECO:0000256" key="6">
    <source>
        <dbReference type="ARBA" id="ARBA00060850"/>
    </source>
</evidence>
<dbReference type="InterPro" id="IPR036576">
    <property type="entry name" value="WRKY_dom_sf"/>
</dbReference>
<evidence type="ECO:0000256" key="3">
    <source>
        <dbReference type="ARBA" id="ARBA00023125"/>
    </source>
</evidence>
<dbReference type="SMART" id="SM00774">
    <property type="entry name" value="WRKY"/>
    <property type="match status" value="1"/>
</dbReference>
<keyword evidence="5" id="KW-0539">Nucleus</keyword>
<dbReference type="PANTHER" id="PTHR32096:SF36">
    <property type="entry name" value="WRKY TRANSCRIPTION FACTOR 41-RELATED"/>
    <property type="match status" value="1"/>
</dbReference>
<dbReference type="GO" id="GO:0005634">
    <property type="term" value="C:nucleus"/>
    <property type="evidence" value="ECO:0007669"/>
    <property type="project" value="UniProtKB-SubCell"/>
</dbReference>
<keyword evidence="4" id="KW-0804">Transcription</keyword>
<comment type="similarity">
    <text evidence="6">Belongs to the WRKY group III family.</text>
</comment>
<evidence type="ECO:0000313" key="9">
    <source>
        <dbReference type="EMBL" id="CAI9772084.1"/>
    </source>
</evidence>
<evidence type="ECO:0000256" key="5">
    <source>
        <dbReference type="ARBA" id="ARBA00023242"/>
    </source>
</evidence>
<feature type="domain" description="WRKY" evidence="8">
    <location>
        <begin position="131"/>
        <end position="193"/>
    </location>
</feature>
<dbReference type="GO" id="GO:0010193">
    <property type="term" value="P:response to ozone"/>
    <property type="evidence" value="ECO:0007669"/>
    <property type="project" value="UniProtKB-ARBA"/>
</dbReference>
<feature type="compositionally biased region" description="Basic and acidic residues" evidence="7">
    <location>
        <begin position="86"/>
        <end position="103"/>
    </location>
</feature>
<accession>A0AAD1ZMF1</accession>
<evidence type="ECO:0000259" key="8">
    <source>
        <dbReference type="PROSITE" id="PS50811"/>
    </source>
</evidence>
<keyword evidence="2" id="KW-0805">Transcription regulation</keyword>
<dbReference type="Gene3D" id="2.20.25.80">
    <property type="entry name" value="WRKY domain"/>
    <property type="match status" value="1"/>
</dbReference>
<organism evidence="9 10">
    <name type="scientific">Fraxinus pennsylvanica</name>
    <dbReference type="NCBI Taxonomy" id="56036"/>
    <lineage>
        <taxon>Eukaryota</taxon>
        <taxon>Viridiplantae</taxon>
        <taxon>Streptophyta</taxon>
        <taxon>Embryophyta</taxon>
        <taxon>Tracheophyta</taxon>
        <taxon>Spermatophyta</taxon>
        <taxon>Magnoliopsida</taxon>
        <taxon>eudicotyledons</taxon>
        <taxon>Gunneridae</taxon>
        <taxon>Pentapetalae</taxon>
        <taxon>asterids</taxon>
        <taxon>lamiids</taxon>
        <taxon>Lamiales</taxon>
        <taxon>Oleaceae</taxon>
        <taxon>Oleeae</taxon>
        <taxon>Fraxinus</taxon>
    </lineage>
</organism>
<dbReference type="Pfam" id="PF03106">
    <property type="entry name" value="WRKY"/>
    <property type="match status" value="1"/>
</dbReference>
<reference evidence="9" key="1">
    <citation type="submission" date="2023-05" db="EMBL/GenBank/DDBJ databases">
        <authorList>
            <person name="Huff M."/>
        </authorList>
    </citation>
    <scope>NUCLEOTIDE SEQUENCE</scope>
</reference>
<keyword evidence="10" id="KW-1185">Reference proteome</keyword>
<feature type="region of interest" description="Disordered" evidence="7">
    <location>
        <begin position="68"/>
        <end position="110"/>
    </location>
</feature>
<evidence type="ECO:0000256" key="7">
    <source>
        <dbReference type="SAM" id="MobiDB-lite"/>
    </source>
</evidence>
<dbReference type="GO" id="GO:0042542">
    <property type="term" value="P:response to hydrogen peroxide"/>
    <property type="evidence" value="ECO:0007669"/>
    <property type="project" value="UniProtKB-ARBA"/>
</dbReference>
<dbReference type="EMBL" id="OU503047">
    <property type="protein sequence ID" value="CAI9772084.1"/>
    <property type="molecule type" value="Genomic_DNA"/>
</dbReference>
<dbReference type="SUPFAM" id="SSF118290">
    <property type="entry name" value="WRKY DNA-binding domain"/>
    <property type="match status" value="1"/>
</dbReference>